<proteinExistence type="predicted"/>
<feature type="transmembrane region" description="Helical" evidence="1">
    <location>
        <begin position="46"/>
        <end position="75"/>
    </location>
</feature>
<reference evidence="2" key="1">
    <citation type="submission" date="2020-07" db="EMBL/GenBank/DDBJ databases">
        <title>Huge and variable diversity of episymbiotic CPR bacteria and DPANN archaea in groundwater ecosystems.</title>
        <authorList>
            <person name="He C.Y."/>
            <person name="Keren R."/>
            <person name="Whittaker M."/>
            <person name="Farag I.F."/>
            <person name="Doudna J."/>
            <person name="Cate J.H.D."/>
            <person name="Banfield J.F."/>
        </authorList>
    </citation>
    <scope>NUCLEOTIDE SEQUENCE</scope>
    <source>
        <strain evidence="2">NC_groundwater_1296_Ag_S-0.2um_52_80</strain>
    </source>
</reference>
<name>A0A8T3YK83_9ARCH</name>
<organism evidence="2 3">
    <name type="scientific">Candidatus Iainarchaeum sp</name>
    <dbReference type="NCBI Taxonomy" id="3101447"/>
    <lineage>
        <taxon>Archaea</taxon>
        <taxon>Candidatus Iainarchaeota</taxon>
        <taxon>Candidatus Iainarchaeia</taxon>
        <taxon>Candidatus Iainarchaeales</taxon>
        <taxon>Candidatus Iainarchaeaceae</taxon>
        <taxon>Candidatus Iainarchaeum</taxon>
    </lineage>
</organism>
<keyword evidence="1" id="KW-0812">Transmembrane</keyword>
<evidence type="ECO:0000256" key="1">
    <source>
        <dbReference type="SAM" id="Phobius"/>
    </source>
</evidence>
<evidence type="ECO:0000313" key="2">
    <source>
        <dbReference type="EMBL" id="MBI4209997.1"/>
    </source>
</evidence>
<evidence type="ECO:0008006" key="4">
    <source>
        <dbReference type="Google" id="ProtNLM"/>
    </source>
</evidence>
<keyword evidence="1" id="KW-0472">Membrane</keyword>
<sequence length="1247" mass="131739">MAGLADSLGGLYYSLEDRYYEILDGLEENVPVYKVIDPIDKVFPSFILLLIVLLLAISAAIWFIAGGGLASLFAAQTAKFVVVDNDDTRLEGIAVSFSEGARKETKTTNAFGEFRTGFFGKAVAMEVDAEGYAPFRDVNGIEPGKSYRIRLSQEAADVKLRTISFELRGTDNSPVSSTAAVSMSFACSGQGRRPASISGKGSQHAVSVQTDCGVLTSTINATGFEEARKTVDTLSQQGTVIVRLVRKSLFSSVRVVVQDRKTKEPVKGVALTFKMNGVTALQGGATDDSGIALVDKVPYGEYLIEASPPSGSRYSVGFSDLFAVGAAQLSGDVTIYLDKADSSKILRLRFLDEATGRPVRGVAARFVVNNNVSGISLASDASGIVEFINPDAKAAYAAIATHADYVLRVVTDIGLVDPSSASAKEVKLLKATSANSGTAMVLVSELSVGPVKDAAVQLYSIGVPFPLFTGQTGDDGNVSFTNLPLGDYNAFASKLIDGTMFSNNSARKALAPGAVTQFPIVLVVANGKVSASVTDESGRPVQGVEVKFVDSITGQTLGSMQTGANGSTPQQLELKVDKRPYIVAKKQGYYDATSIPYQITPNSSQVIPVTLIAVKDPFDPYAPFDVRLGAVLDSSGRQVQVMQAKKDYLLSFTLISSGDISDAKTAVRAGLEGEANASDSKIVVRGFTSFAGNATLSPCYNMDNNYTNCGQATETDAKQAIAGFGNLGRGSYDFRVAVYVKDVPRDTPLQVRFGAKASSGGSMAFRPSEKTLYLREFLVDKPFCVSDCGIVMSFTLQDNAKSAFPQPVAVPSTPQPLLLKGQQYKVHYTITNLSNRVFPSVSMALLNKKPPATPQPVTFERAAIPIGRLAALQSAEGDFAFTAASDAVSTEIDVNLDLGISGDNARILVGISALKVMNIEVSPETLLPGMPQGNAVITVIATDKSPVPAASVRIYKDSGETPIDTGATDNAGRYFASFRSAFADGTVLHVRASKSGFVDASKDINVRGTVSLLLPGITCVTAGPTTQDQKTIDSFSLEIPRRRGATGFTLLNNACGQDVILNLRKHEKSDISLKVNGAAYDFAAGTGIILQNNASAQVEVQTLNEFGVHPIYVTARLGGASGQANNAGTVKVIIFDPEVCLSGEKEGFASASDRFTLGSGSSNNAVLAFINKCFTGLFGGAIEGDKYPRNDLASPDVLGGKALVTASSVSGSVEEARSRYTAQVQQIQATEDQFFLVTVQDFVKGGQ</sequence>
<dbReference type="AlphaFoldDB" id="A0A8T3YK83"/>
<dbReference type="Proteomes" id="UP000732298">
    <property type="component" value="Unassembled WGS sequence"/>
</dbReference>
<protein>
    <recommendedName>
        <fullName evidence="4">Carboxypeptidase regulatory-like domain-containing protein</fullName>
    </recommendedName>
</protein>
<comment type="caution">
    <text evidence="2">The sequence shown here is derived from an EMBL/GenBank/DDBJ whole genome shotgun (WGS) entry which is preliminary data.</text>
</comment>
<evidence type="ECO:0000313" key="3">
    <source>
        <dbReference type="Proteomes" id="UP000732298"/>
    </source>
</evidence>
<keyword evidence="1" id="KW-1133">Transmembrane helix</keyword>
<accession>A0A8T3YK83</accession>
<gene>
    <name evidence="2" type="ORF">HY544_00625</name>
</gene>
<dbReference type="EMBL" id="JACQPB010000005">
    <property type="protein sequence ID" value="MBI4209997.1"/>
    <property type="molecule type" value="Genomic_DNA"/>
</dbReference>